<dbReference type="InterPro" id="IPR003343">
    <property type="entry name" value="Big_2"/>
</dbReference>
<dbReference type="AlphaFoldDB" id="A0A412INC4"/>
<dbReference type="SUPFAM" id="SSF55797">
    <property type="entry name" value="PR-1-like"/>
    <property type="match status" value="1"/>
</dbReference>
<evidence type="ECO:0000259" key="1">
    <source>
        <dbReference type="SMART" id="SM00635"/>
    </source>
</evidence>
<dbReference type="SUPFAM" id="SSF49373">
    <property type="entry name" value="Invasin/intimin cell-adhesion fragments"/>
    <property type="match status" value="1"/>
</dbReference>
<evidence type="ECO:0000313" key="2">
    <source>
        <dbReference type="EMBL" id="RGS39536.1"/>
    </source>
</evidence>
<dbReference type="InterPro" id="IPR014044">
    <property type="entry name" value="CAP_dom"/>
</dbReference>
<organism evidence="2 3">
    <name type="scientific">Coprococcus eutactus</name>
    <dbReference type="NCBI Taxonomy" id="33043"/>
    <lineage>
        <taxon>Bacteria</taxon>
        <taxon>Bacillati</taxon>
        <taxon>Bacillota</taxon>
        <taxon>Clostridia</taxon>
        <taxon>Lachnospirales</taxon>
        <taxon>Lachnospiraceae</taxon>
        <taxon>Coprococcus</taxon>
    </lineage>
</organism>
<sequence>MGVRKKKVFGRIITAVLGLAMLLSLIPVDVNKAQAATIPADVSKPSSGCVFIAMGGQYASGAAAAVKKINQLRYEACKQGIKMNGKKLTLKDYVPIKWSAGLEKIARIRAAESSVTMYHQRLNGKNVFSFKYPGSGWVTSEVIAWNWSEGMTMAIDQWASEKADYVAGTKNAVTGHYTSMIDPNNRYVGIGTFLNDSASFYNTTVAQFMGAGTQSEKVAKATGKCSATVEVSTKNITSLKVTGPKTIDRAQKSTYALRAVLGNYSKTSYKVTSSVKWTSSNPSVARVSQSGVVTGLKKGTTKITAKIGTKSASFTVTVSGKCRHSYSGKVVKYATTKTDGKVLHTCKVCGNKRYITVKSVKSVNLSKTSYKYDGKAKTPSVVVKDSDGKTVSAKYYKITYPKSRSKVGTYKVVITFSGRYSGSITRTFKIVK</sequence>
<feature type="domain" description="BIG2" evidence="1">
    <location>
        <begin position="241"/>
        <end position="317"/>
    </location>
</feature>
<dbReference type="RefSeq" id="WP_119203062.1">
    <property type="nucleotide sequence ID" value="NZ_JAJCMH010000011.1"/>
</dbReference>
<proteinExistence type="predicted"/>
<comment type="caution">
    <text evidence="2">The sequence shown here is derived from an EMBL/GenBank/DDBJ whole genome shotgun (WGS) entry which is preliminary data.</text>
</comment>
<dbReference type="Gene3D" id="3.40.33.10">
    <property type="entry name" value="CAP"/>
    <property type="match status" value="1"/>
</dbReference>
<protein>
    <recommendedName>
        <fullName evidence="1">BIG2 domain-containing protein</fullName>
    </recommendedName>
</protein>
<reference evidence="2 3" key="1">
    <citation type="submission" date="2018-08" db="EMBL/GenBank/DDBJ databases">
        <title>A genome reference for cultivated species of the human gut microbiota.</title>
        <authorList>
            <person name="Zou Y."/>
            <person name="Xue W."/>
            <person name="Luo G."/>
        </authorList>
    </citation>
    <scope>NUCLEOTIDE SEQUENCE [LARGE SCALE GENOMIC DNA]</scope>
    <source>
        <strain evidence="2 3">AF22-21</strain>
    </source>
</reference>
<evidence type="ECO:0000313" key="3">
    <source>
        <dbReference type="Proteomes" id="UP000283295"/>
    </source>
</evidence>
<dbReference type="OrthoDB" id="9783944at2"/>
<dbReference type="EMBL" id="QRVK01000032">
    <property type="protein sequence ID" value="RGS39536.1"/>
    <property type="molecule type" value="Genomic_DNA"/>
</dbReference>
<dbReference type="InterPro" id="IPR008964">
    <property type="entry name" value="Invasin/intimin_cell_adhesion"/>
</dbReference>
<dbReference type="SMART" id="SM00635">
    <property type="entry name" value="BID_2"/>
    <property type="match status" value="1"/>
</dbReference>
<dbReference type="InterPro" id="IPR035940">
    <property type="entry name" value="CAP_sf"/>
</dbReference>
<accession>A0A412INC4</accession>
<gene>
    <name evidence="2" type="ORF">DWX94_10810</name>
</gene>
<dbReference type="Gene3D" id="2.60.40.1080">
    <property type="match status" value="1"/>
</dbReference>
<dbReference type="Pfam" id="PF02368">
    <property type="entry name" value="Big_2"/>
    <property type="match status" value="1"/>
</dbReference>
<dbReference type="Proteomes" id="UP000283295">
    <property type="component" value="Unassembled WGS sequence"/>
</dbReference>
<dbReference type="Pfam" id="PF00188">
    <property type="entry name" value="CAP"/>
    <property type="match status" value="1"/>
</dbReference>
<name>A0A412INC4_9FIRM</name>